<proteinExistence type="predicted"/>
<name>A0A816YN47_BRANA</name>
<evidence type="ECO:0000313" key="1">
    <source>
        <dbReference type="EMBL" id="CAF2162750.1"/>
    </source>
</evidence>
<dbReference type="Gramene" id="CDY01362">
    <property type="protein sequence ID" value="CDY01362"/>
    <property type="gene ID" value="GSBRNA2T00112339001"/>
</dbReference>
<dbReference type="AlphaFoldDB" id="A0A816YN47"/>
<reference evidence="1" key="1">
    <citation type="submission" date="2021-01" db="EMBL/GenBank/DDBJ databases">
        <authorList>
            <consortium name="Genoscope - CEA"/>
            <person name="William W."/>
        </authorList>
    </citation>
    <scope>NUCLEOTIDE SEQUENCE</scope>
</reference>
<dbReference type="KEGG" id="bna:106356431"/>
<protein>
    <submittedName>
        <fullName evidence="1">(rape) hypothetical protein</fullName>
    </submittedName>
</protein>
<sequence>MSFLLSRFLPGFDKKRDGTVGSSDDETSSCNASRRLLYIDFQASYRFPRYFYPLPFSILQSCDTLLMKTFSDTFLGPARLSVLERYEMCAYMRLVLEYCFRVISIHFCSRGRQLRGEDAEHLKEE</sequence>
<accession>A0A816YN47</accession>
<dbReference type="Proteomes" id="UP001295469">
    <property type="component" value="Chromosome A07"/>
</dbReference>
<dbReference type="EMBL" id="HG994361">
    <property type="protein sequence ID" value="CAF2162750.1"/>
    <property type="molecule type" value="Genomic_DNA"/>
</dbReference>
<organism evidence="1">
    <name type="scientific">Brassica napus</name>
    <name type="common">Rape</name>
    <dbReference type="NCBI Taxonomy" id="3708"/>
    <lineage>
        <taxon>Eukaryota</taxon>
        <taxon>Viridiplantae</taxon>
        <taxon>Streptophyta</taxon>
        <taxon>Embryophyta</taxon>
        <taxon>Tracheophyta</taxon>
        <taxon>Spermatophyta</taxon>
        <taxon>Magnoliopsida</taxon>
        <taxon>eudicotyledons</taxon>
        <taxon>Gunneridae</taxon>
        <taxon>Pentapetalae</taxon>
        <taxon>rosids</taxon>
        <taxon>malvids</taxon>
        <taxon>Brassicales</taxon>
        <taxon>Brassicaceae</taxon>
        <taxon>Brassiceae</taxon>
        <taxon>Brassica</taxon>
    </lineage>
</organism>
<gene>
    <name evidence="1" type="ORF">DARMORV10_A07P15570.1</name>
</gene>